<dbReference type="PANTHER" id="PTHR33446">
    <property type="entry name" value="PROTEIN TONB-RELATED"/>
    <property type="match status" value="1"/>
</dbReference>
<accession>A0A372NWE9</accession>
<name>A0A372NWE9_9SPHI</name>
<evidence type="ECO:0000256" key="10">
    <source>
        <dbReference type="SAM" id="SignalP"/>
    </source>
</evidence>
<dbReference type="EMBL" id="QWDC01000001">
    <property type="protein sequence ID" value="RFZ94372.1"/>
    <property type="molecule type" value="Genomic_DNA"/>
</dbReference>
<dbReference type="InterPro" id="IPR037682">
    <property type="entry name" value="TonB_C"/>
</dbReference>
<dbReference type="RefSeq" id="WP_117389935.1">
    <property type="nucleotide sequence ID" value="NZ_QWDC01000001.1"/>
</dbReference>
<dbReference type="PANTHER" id="PTHR33446:SF2">
    <property type="entry name" value="PROTEIN TONB"/>
    <property type="match status" value="1"/>
</dbReference>
<comment type="caution">
    <text evidence="12">The sequence shown here is derived from an EMBL/GenBank/DDBJ whole genome shotgun (WGS) entry which is preliminary data.</text>
</comment>
<evidence type="ECO:0000256" key="3">
    <source>
        <dbReference type="ARBA" id="ARBA00022448"/>
    </source>
</evidence>
<evidence type="ECO:0000256" key="1">
    <source>
        <dbReference type="ARBA" id="ARBA00004383"/>
    </source>
</evidence>
<dbReference type="Pfam" id="PF03544">
    <property type="entry name" value="TonB_C"/>
    <property type="match status" value="1"/>
</dbReference>
<feature type="signal peptide" evidence="10">
    <location>
        <begin position="1"/>
        <end position="18"/>
    </location>
</feature>
<dbReference type="AlphaFoldDB" id="A0A372NWE9"/>
<evidence type="ECO:0000256" key="4">
    <source>
        <dbReference type="ARBA" id="ARBA00022475"/>
    </source>
</evidence>
<dbReference type="GO" id="GO:0030288">
    <property type="term" value="C:outer membrane-bounded periplasmic space"/>
    <property type="evidence" value="ECO:0007669"/>
    <property type="project" value="InterPro"/>
</dbReference>
<keyword evidence="5" id="KW-0997">Cell inner membrane</keyword>
<dbReference type="Gene3D" id="3.30.1150.10">
    <property type="match status" value="1"/>
</dbReference>
<evidence type="ECO:0000256" key="5">
    <source>
        <dbReference type="ARBA" id="ARBA00022519"/>
    </source>
</evidence>
<evidence type="ECO:0000259" key="11">
    <source>
        <dbReference type="PROSITE" id="PS52015"/>
    </source>
</evidence>
<dbReference type="Proteomes" id="UP000264217">
    <property type="component" value="Unassembled WGS sequence"/>
</dbReference>
<evidence type="ECO:0000256" key="6">
    <source>
        <dbReference type="ARBA" id="ARBA00022692"/>
    </source>
</evidence>
<evidence type="ECO:0000256" key="7">
    <source>
        <dbReference type="ARBA" id="ARBA00022927"/>
    </source>
</evidence>
<dbReference type="OrthoDB" id="649093at2"/>
<dbReference type="GO" id="GO:0031992">
    <property type="term" value="F:energy transducer activity"/>
    <property type="evidence" value="ECO:0007669"/>
    <property type="project" value="InterPro"/>
</dbReference>
<keyword evidence="9" id="KW-0472">Membrane</keyword>
<evidence type="ECO:0000256" key="9">
    <source>
        <dbReference type="ARBA" id="ARBA00023136"/>
    </source>
</evidence>
<dbReference type="GO" id="GO:0055085">
    <property type="term" value="P:transmembrane transport"/>
    <property type="evidence" value="ECO:0007669"/>
    <property type="project" value="InterPro"/>
</dbReference>
<comment type="subcellular location">
    <subcellularLocation>
        <location evidence="1">Cell inner membrane</location>
        <topology evidence="1">Single-pass membrane protein</topology>
        <orientation evidence="1">Periplasmic side</orientation>
    </subcellularLocation>
</comment>
<keyword evidence="3" id="KW-0813">Transport</keyword>
<keyword evidence="7" id="KW-0653">Protein transport</keyword>
<dbReference type="InterPro" id="IPR003538">
    <property type="entry name" value="TonB"/>
</dbReference>
<dbReference type="PROSITE" id="PS52015">
    <property type="entry name" value="TONB_CTD"/>
    <property type="match status" value="1"/>
</dbReference>
<reference evidence="12 13" key="1">
    <citation type="submission" date="2018-08" db="EMBL/GenBank/DDBJ databases">
        <title>Mucilaginibacter sp. MYSH2.</title>
        <authorList>
            <person name="Seo T."/>
        </authorList>
    </citation>
    <scope>NUCLEOTIDE SEQUENCE [LARGE SCALE GENOMIC DNA]</scope>
    <source>
        <strain evidence="12 13">MYSH2</strain>
    </source>
</reference>
<sequence length="137" mass="15328">MKYLLIIICAFTYTSAKAQTDTLTAADTAVYIAVQQPVEFPGGPEKLKTTVAKMVRYPADAREKRIQGKVIVSFIVEKDGKLTHLKILQHLSDDTDAEALRVVGNLPKWKPGVQSGKVIRQEWTVAVPFYLGEFKMF</sequence>
<gene>
    <name evidence="12" type="ORF">D0C36_02110</name>
</gene>
<keyword evidence="4" id="KW-1003">Cell membrane</keyword>
<feature type="domain" description="TonB C-terminal" evidence="11">
    <location>
        <begin position="42"/>
        <end position="137"/>
    </location>
</feature>
<organism evidence="12 13">
    <name type="scientific">Mucilaginibacter conchicola</name>
    <dbReference type="NCBI Taxonomy" id="2303333"/>
    <lineage>
        <taxon>Bacteria</taxon>
        <taxon>Pseudomonadati</taxon>
        <taxon>Bacteroidota</taxon>
        <taxon>Sphingobacteriia</taxon>
        <taxon>Sphingobacteriales</taxon>
        <taxon>Sphingobacteriaceae</taxon>
        <taxon>Mucilaginibacter</taxon>
    </lineage>
</organism>
<dbReference type="SUPFAM" id="SSF74653">
    <property type="entry name" value="TolA/TonB C-terminal domain"/>
    <property type="match status" value="1"/>
</dbReference>
<dbReference type="GO" id="GO:0098797">
    <property type="term" value="C:plasma membrane protein complex"/>
    <property type="evidence" value="ECO:0007669"/>
    <property type="project" value="TreeGrafter"/>
</dbReference>
<evidence type="ECO:0000256" key="8">
    <source>
        <dbReference type="ARBA" id="ARBA00022989"/>
    </source>
</evidence>
<keyword evidence="6" id="KW-0812">Transmembrane</keyword>
<dbReference type="PRINTS" id="PR01374">
    <property type="entry name" value="TONBPROTEIN"/>
</dbReference>
<keyword evidence="8" id="KW-1133">Transmembrane helix</keyword>
<dbReference type="GO" id="GO:0015891">
    <property type="term" value="P:siderophore transport"/>
    <property type="evidence" value="ECO:0007669"/>
    <property type="project" value="InterPro"/>
</dbReference>
<evidence type="ECO:0000313" key="12">
    <source>
        <dbReference type="EMBL" id="RFZ94372.1"/>
    </source>
</evidence>
<evidence type="ECO:0000256" key="2">
    <source>
        <dbReference type="ARBA" id="ARBA00006555"/>
    </source>
</evidence>
<protein>
    <submittedName>
        <fullName evidence="12">Energy transducer TonB</fullName>
    </submittedName>
</protein>
<feature type="chain" id="PRO_5017068107" evidence="10">
    <location>
        <begin position="19"/>
        <end position="137"/>
    </location>
</feature>
<dbReference type="InterPro" id="IPR051045">
    <property type="entry name" value="TonB-dependent_transducer"/>
</dbReference>
<dbReference type="InterPro" id="IPR006260">
    <property type="entry name" value="TonB/TolA_C"/>
</dbReference>
<evidence type="ECO:0000313" key="13">
    <source>
        <dbReference type="Proteomes" id="UP000264217"/>
    </source>
</evidence>
<proteinExistence type="inferred from homology"/>
<keyword evidence="10" id="KW-0732">Signal</keyword>
<comment type="similarity">
    <text evidence="2">Belongs to the TonB family.</text>
</comment>
<keyword evidence="13" id="KW-1185">Reference proteome</keyword>
<dbReference type="GO" id="GO:0015031">
    <property type="term" value="P:protein transport"/>
    <property type="evidence" value="ECO:0007669"/>
    <property type="project" value="UniProtKB-KW"/>
</dbReference>
<dbReference type="NCBIfam" id="TIGR01352">
    <property type="entry name" value="tonB_Cterm"/>
    <property type="match status" value="1"/>
</dbReference>